<sequence>MNAIPEPIPFKAEGPRPLLRQIPPGEPYPVEALGPLRSAVEAVQGQFLAPVAIPAASALAAASLAVQGHVNVTTLAGVSPVSLYALTIAKSGERKSSCDAPFMAALRSFEKEEAKAQREAMASWENAYALWKGERDSILAQARKGKGAKRVEAEADLRAMGREPAAPPSTDRTVTEPTYEGLTRKFAEGMPTLGIFSDEGGQFLGGFAMSTDNRQKTLAALNDLWQGNAIRRTRQGEGSFTLHGRRLAVHLMVQPGVASAFMADPLAGDTGFLPRFLICEPPSAIGTRLQSLVRRDDYALSSFSARMRDVLETPLPMDSETRELEPRALALSPDARALLAAYADHVETEQAPGGVYAHVTGYASKAAEQAARIAGVLTAWADLDAREVTAEMMAGAIKLAGFYLAEAARLADAATVSAETEKAEALRNWLLTRWPHAEITPSEIVRHAPSRALRESKAARPAIAMLEQHGWLAPLPEGAELRGAQRKEAYRIVRERDDEV</sequence>
<name>A0A7L5BTL7_9RHOB</name>
<dbReference type="Pfam" id="PF13148">
    <property type="entry name" value="DUF3987"/>
    <property type="match status" value="1"/>
</dbReference>
<dbReference type="RefSeq" id="WP_165096069.1">
    <property type="nucleotide sequence ID" value="NZ_CP049056.1"/>
</dbReference>
<dbReference type="Proteomes" id="UP000503336">
    <property type="component" value="Chromosome"/>
</dbReference>
<reference evidence="1 2" key="1">
    <citation type="submission" date="2020-02" db="EMBL/GenBank/DDBJ databases">
        <title>complete genome sequence of Rhodobacteraceae bacterium.</title>
        <authorList>
            <person name="Park J."/>
            <person name="Kim Y.-S."/>
            <person name="Kim K.-H."/>
        </authorList>
    </citation>
    <scope>NUCLEOTIDE SEQUENCE [LARGE SCALE GENOMIC DNA]</scope>
    <source>
        <strain evidence="1 2">RR4-56</strain>
    </source>
</reference>
<proteinExistence type="predicted"/>
<accession>A0A7L5BTL7</accession>
<dbReference type="EMBL" id="CP049056">
    <property type="protein sequence ID" value="QIE54965.1"/>
    <property type="molecule type" value="Genomic_DNA"/>
</dbReference>
<evidence type="ECO:0000313" key="2">
    <source>
        <dbReference type="Proteomes" id="UP000503336"/>
    </source>
</evidence>
<dbReference type="AlphaFoldDB" id="A0A7L5BTL7"/>
<dbReference type="InterPro" id="IPR025048">
    <property type="entry name" value="DUF3987"/>
</dbReference>
<protein>
    <submittedName>
        <fullName evidence="1">DUF3987 domain-containing protein</fullName>
    </submittedName>
</protein>
<dbReference type="KEGG" id="hdh:G5B40_05565"/>
<keyword evidence="2" id="KW-1185">Reference proteome</keyword>
<organism evidence="1 2">
    <name type="scientific">Pikeienuella piscinae</name>
    <dbReference type="NCBI Taxonomy" id="2748098"/>
    <lineage>
        <taxon>Bacteria</taxon>
        <taxon>Pseudomonadati</taxon>
        <taxon>Pseudomonadota</taxon>
        <taxon>Alphaproteobacteria</taxon>
        <taxon>Rhodobacterales</taxon>
        <taxon>Paracoccaceae</taxon>
        <taxon>Pikeienuella</taxon>
    </lineage>
</organism>
<evidence type="ECO:0000313" key="1">
    <source>
        <dbReference type="EMBL" id="QIE54965.1"/>
    </source>
</evidence>
<gene>
    <name evidence="1" type="ORF">G5B40_05565</name>
</gene>